<dbReference type="InterPro" id="IPR056375">
    <property type="entry name" value="Idi_bact"/>
</dbReference>
<dbReference type="EMBL" id="BAAAZR010000001">
    <property type="protein sequence ID" value="GAA3788872.1"/>
    <property type="molecule type" value="Genomic_DNA"/>
</dbReference>
<proteinExistence type="inferred from homology"/>
<evidence type="ECO:0000256" key="2">
    <source>
        <dbReference type="ARBA" id="ARBA00007579"/>
    </source>
</evidence>
<evidence type="ECO:0000256" key="4">
    <source>
        <dbReference type="ARBA" id="ARBA00022490"/>
    </source>
</evidence>
<dbReference type="PANTHER" id="PTHR10885:SF0">
    <property type="entry name" value="ISOPENTENYL-DIPHOSPHATE DELTA-ISOMERASE"/>
    <property type="match status" value="1"/>
</dbReference>
<keyword evidence="8 10" id="KW-0414">Isoprene biosynthesis</keyword>
<feature type="binding site" evidence="10">
    <location>
        <position position="34"/>
    </location>
    <ligand>
        <name>Mn(2+)</name>
        <dbReference type="ChEBI" id="CHEBI:29035"/>
    </ligand>
</feature>
<protein>
    <recommendedName>
        <fullName evidence="3 10">Isopentenyl-diphosphate Delta-isomerase</fullName>
        <shortName evidence="10">IPP isomerase</shortName>
        <ecNumber evidence="3 10">5.3.3.2</ecNumber>
    </recommendedName>
    <alternativeName>
        <fullName evidence="10">IPP:DMAPP isomerase</fullName>
    </alternativeName>
    <alternativeName>
        <fullName evidence="10">Isopentenyl pyrophosphate isomerase</fullName>
    </alternativeName>
</protein>
<reference evidence="13" key="1">
    <citation type="journal article" date="2019" name="Int. J. Syst. Evol. Microbiol.">
        <title>The Global Catalogue of Microorganisms (GCM) 10K type strain sequencing project: providing services to taxonomists for standard genome sequencing and annotation.</title>
        <authorList>
            <consortium name="The Broad Institute Genomics Platform"/>
            <consortium name="The Broad Institute Genome Sequencing Center for Infectious Disease"/>
            <person name="Wu L."/>
            <person name="Ma J."/>
        </authorList>
    </citation>
    <scope>NUCLEOTIDE SEQUENCE [LARGE SCALE GENOMIC DNA]</scope>
    <source>
        <strain evidence="13">JCM 16908</strain>
    </source>
</reference>
<feature type="domain" description="Nudix hydrolase" evidence="11">
    <location>
        <begin position="39"/>
        <end position="173"/>
    </location>
</feature>
<name>A0ABP7HBI2_9ACTN</name>
<evidence type="ECO:0000256" key="10">
    <source>
        <dbReference type="HAMAP-Rule" id="MF_00202"/>
    </source>
</evidence>
<evidence type="ECO:0000256" key="8">
    <source>
        <dbReference type="ARBA" id="ARBA00023229"/>
    </source>
</evidence>
<dbReference type="PIRSF" id="PIRSF018427">
    <property type="entry name" value="Isopntndiph_ism"/>
    <property type="match status" value="1"/>
</dbReference>
<dbReference type="PROSITE" id="PS51462">
    <property type="entry name" value="NUDIX"/>
    <property type="match status" value="1"/>
</dbReference>
<comment type="cofactor">
    <cofactor evidence="10">
        <name>Mn(2+)</name>
        <dbReference type="ChEBI" id="CHEBI:29035"/>
    </cofactor>
    <text evidence="10">Binds 1 Mn(2+) ion per subunit.</text>
</comment>
<feature type="active site" evidence="10">
    <location>
        <position position="125"/>
    </location>
</feature>
<evidence type="ECO:0000259" key="11">
    <source>
        <dbReference type="PROSITE" id="PS51462"/>
    </source>
</evidence>
<keyword evidence="4 10" id="KW-0963">Cytoplasm</keyword>
<feature type="binding site" evidence="10">
    <location>
        <position position="78"/>
    </location>
    <ligand>
        <name>Mn(2+)</name>
        <dbReference type="ChEBI" id="CHEBI:29035"/>
    </ligand>
</feature>
<dbReference type="CDD" id="cd02885">
    <property type="entry name" value="NUDIX_IPP_Isomerase"/>
    <property type="match status" value="1"/>
</dbReference>
<feature type="binding site" evidence="10">
    <location>
        <position position="41"/>
    </location>
    <ligand>
        <name>Mn(2+)</name>
        <dbReference type="ChEBI" id="CHEBI:29035"/>
    </ligand>
</feature>
<comment type="function">
    <text evidence="10">Catalyzes the 1,3-allylic rearrangement of the homoallylic substrate isopentenyl (IPP) to its highly electrophilic allylic isomer, dimethylallyl diphosphate (DMAPP).</text>
</comment>
<organism evidence="12 13">
    <name type="scientific">Sphaerisporangium flaviroseum</name>
    <dbReference type="NCBI Taxonomy" id="509199"/>
    <lineage>
        <taxon>Bacteria</taxon>
        <taxon>Bacillati</taxon>
        <taxon>Actinomycetota</taxon>
        <taxon>Actinomycetes</taxon>
        <taxon>Streptosporangiales</taxon>
        <taxon>Streptosporangiaceae</taxon>
        <taxon>Sphaerisporangium</taxon>
    </lineage>
</organism>
<evidence type="ECO:0000313" key="12">
    <source>
        <dbReference type="EMBL" id="GAA3788872.1"/>
    </source>
</evidence>
<keyword evidence="5 10" id="KW-0479">Metal-binding</keyword>
<dbReference type="NCBIfam" id="TIGR02150">
    <property type="entry name" value="IPP_isom_1"/>
    <property type="match status" value="1"/>
</dbReference>
<dbReference type="EC" id="5.3.3.2" evidence="3 10"/>
<keyword evidence="7 10" id="KW-0464">Manganese</keyword>
<evidence type="ECO:0000256" key="5">
    <source>
        <dbReference type="ARBA" id="ARBA00022723"/>
    </source>
</evidence>
<evidence type="ECO:0000256" key="3">
    <source>
        <dbReference type="ARBA" id="ARBA00012057"/>
    </source>
</evidence>
<evidence type="ECO:0000313" key="13">
    <source>
        <dbReference type="Proteomes" id="UP001500888"/>
    </source>
</evidence>
<dbReference type="Pfam" id="PF00293">
    <property type="entry name" value="NUDIX"/>
    <property type="match status" value="1"/>
</dbReference>
<feature type="binding site" evidence="10">
    <location>
        <position position="123"/>
    </location>
    <ligand>
        <name>Mn(2+)</name>
        <dbReference type="ChEBI" id="CHEBI:29035"/>
    </ligand>
</feature>
<dbReference type="Proteomes" id="UP001500888">
    <property type="component" value="Unassembled WGS sequence"/>
</dbReference>
<comment type="pathway">
    <text evidence="1 10">Isoprenoid biosynthesis; dimethylallyl diphosphate biosynthesis; dimethylallyl diphosphate from isopentenyl diphosphate: step 1/1.</text>
</comment>
<keyword evidence="13" id="KW-1185">Reference proteome</keyword>
<keyword evidence="9 10" id="KW-0413">Isomerase</keyword>
<feature type="binding site" evidence="10">
    <location>
        <position position="125"/>
    </location>
    <ligand>
        <name>Mn(2+)</name>
        <dbReference type="ChEBI" id="CHEBI:29035"/>
    </ligand>
</feature>
<evidence type="ECO:0000256" key="1">
    <source>
        <dbReference type="ARBA" id="ARBA00004826"/>
    </source>
</evidence>
<dbReference type="InterPro" id="IPR015797">
    <property type="entry name" value="NUDIX_hydrolase-like_dom_sf"/>
</dbReference>
<evidence type="ECO:0000256" key="7">
    <source>
        <dbReference type="ARBA" id="ARBA00023211"/>
    </source>
</evidence>
<dbReference type="PANTHER" id="PTHR10885">
    <property type="entry name" value="ISOPENTENYL-DIPHOSPHATE DELTA-ISOMERASE"/>
    <property type="match status" value="1"/>
</dbReference>
<dbReference type="InterPro" id="IPR000086">
    <property type="entry name" value="NUDIX_hydrolase_dom"/>
</dbReference>
<accession>A0ABP7HBI2</accession>
<dbReference type="SUPFAM" id="SSF55811">
    <property type="entry name" value="Nudix"/>
    <property type="match status" value="1"/>
</dbReference>
<comment type="similarity">
    <text evidence="2 10">Belongs to the IPP isomerase type 1 family.</text>
</comment>
<dbReference type="RefSeq" id="WP_344933515.1">
    <property type="nucleotide sequence ID" value="NZ_BAAAZR010000001.1"/>
</dbReference>
<feature type="binding site" evidence="10">
    <location>
        <position position="96"/>
    </location>
    <ligand>
        <name>Mg(2+)</name>
        <dbReference type="ChEBI" id="CHEBI:18420"/>
    </ligand>
</feature>
<dbReference type="NCBIfam" id="NF002995">
    <property type="entry name" value="PRK03759.1"/>
    <property type="match status" value="1"/>
</dbReference>
<dbReference type="InterPro" id="IPR011876">
    <property type="entry name" value="IsopentenylPP_isomerase_typ1"/>
</dbReference>
<comment type="caution">
    <text evidence="12">The sequence shown here is derived from an EMBL/GenBank/DDBJ whole genome shotgun (WGS) entry which is preliminary data.</text>
</comment>
<gene>
    <name evidence="10 12" type="primary">idi</name>
    <name evidence="12" type="ORF">GCM10022226_04410</name>
</gene>
<dbReference type="HAMAP" id="MF_00202">
    <property type="entry name" value="Idi"/>
    <property type="match status" value="1"/>
</dbReference>
<comment type="catalytic activity">
    <reaction evidence="10">
        <text>isopentenyl diphosphate = dimethylallyl diphosphate</text>
        <dbReference type="Rhea" id="RHEA:23284"/>
        <dbReference type="ChEBI" id="CHEBI:57623"/>
        <dbReference type="ChEBI" id="CHEBI:128769"/>
        <dbReference type="EC" id="5.3.3.2"/>
    </reaction>
</comment>
<dbReference type="Gene3D" id="3.90.79.10">
    <property type="entry name" value="Nucleoside Triphosphate Pyrophosphohydrolase"/>
    <property type="match status" value="1"/>
</dbReference>
<sequence length="204" mass="22274">MITYPRQVTTHDEHVVLVNAEGEAIGTAPKTVVHGVDTPLHLAFSCYVFDGDGRVLLTRRATHKRTWPGVWTNSCCGHPLPGEPLVDAVARRLSYELGLAADSVELMLPRFAYRAVMEDGTVEHEMCPVFRAIVSSEPRPNPEEVGGARWMPWKEFTDDAMTGLLAISPWCGEQVPLLTAMGPDPSLWAAADPATLPPAARSPH</sequence>
<evidence type="ECO:0000256" key="6">
    <source>
        <dbReference type="ARBA" id="ARBA00022842"/>
    </source>
</evidence>
<evidence type="ECO:0000256" key="9">
    <source>
        <dbReference type="ARBA" id="ARBA00023235"/>
    </source>
</evidence>
<feature type="active site" evidence="10">
    <location>
        <position position="76"/>
    </location>
</feature>
<keyword evidence="6 10" id="KW-0460">Magnesium</keyword>
<comment type="cofactor">
    <cofactor evidence="10">
        <name>Mg(2+)</name>
        <dbReference type="ChEBI" id="CHEBI:18420"/>
    </cofactor>
    <text evidence="10">Binds 1 Mg(2+) ion per subunit. The magnesium ion binds only when substrate is bound.</text>
</comment>
<comment type="subcellular location">
    <subcellularLocation>
        <location evidence="10">Cytoplasm</location>
    </subcellularLocation>
</comment>